<comment type="caution">
    <text evidence="1">The sequence shown here is derived from an EMBL/GenBank/DDBJ whole genome shotgun (WGS) entry which is preliminary data.</text>
</comment>
<protein>
    <submittedName>
        <fullName evidence="1">Uncharacterized protein</fullName>
    </submittedName>
</protein>
<reference evidence="1 2" key="1">
    <citation type="submission" date="2016-06" db="EMBL/GenBank/DDBJ databases">
        <title>The Draft Genome Sequence and Annotation of the Desert Woodrat Neotoma lepida.</title>
        <authorList>
            <person name="Campbell M."/>
            <person name="Oakeson K.F."/>
            <person name="Yandell M."/>
            <person name="Halpert J.R."/>
            <person name="Dearing D."/>
        </authorList>
    </citation>
    <scope>NUCLEOTIDE SEQUENCE [LARGE SCALE GENOMIC DNA]</scope>
    <source>
        <strain evidence="1">417</strain>
        <tissue evidence="1">Liver</tissue>
    </source>
</reference>
<evidence type="ECO:0000313" key="1">
    <source>
        <dbReference type="EMBL" id="OBS79705.1"/>
    </source>
</evidence>
<dbReference type="Proteomes" id="UP000092124">
    <property type="component" value="Unassembled WGS sequence"/>
</dbReference>
<dbReference type="EMBL" id="LZPO01018266">
    <property type="protein sequence ID" value="OBS79705.1"/>
    <property type="molecule type" value="Genomic_DNA"/>
</dbReference>
<organism evidence="1 2">
    <name type="scientific">Neotoma lepida</name>
    <name type="common">Desert woodrat</name>
    <dbReference type="NCBI Taxonomy" id="56216"/>
    <lineage>
        <taxon>Eukaryota</taxon>
        <taxon>Metazoa</taxon>
        <taxon>Chordata</taxon>
        <taxon>Craniata</taxon>
        <taxon>Vertebrata</taxon>
        <taxon>Euteleostomi</taxon>
        <taxon>Mammalia</taxon>
        <taxon>Eutheria</taxon>
        <taxon>Euarchontoglires</taxon>
        <taxon>Glires</taxon>
        <taxon>Rodentia</taxon>
        <taxon>Myomorpha</taxon>
        <taxon>Muroidea</taxon>
        <taxon>Cricetidae</taxon>
        <taxon>Neotominae</taxon>
        <taxon>Neotoma</taxon>
    </lineage>
</organism>
<evidence type="ECO:0000313" key="2">
    <source>
        <dbReference type="Proteomes" id="UP000092124"/>
    </source>
</evidence>
<accession>A0A1A6HNY5</accession>
<proteinExistence type="predicted"/>
<keyword evidence="2" id="KW-1185">Reference proteome</keyword>
<feature type="non-terminal residue" evidence="1">
    <location>
        <position position="1"/>
    </location>
</feature>
<dbReference type="AlphaFoldDB" id="A0A1A6HNY5"/>
<name>A0A1A6HNY5_NEOLE</name>
<sequence length="64" mass="7293">VVGMEQKMKSREFLHEHHRFGDRRQLYLHQKLTSVKNEGGSAFPSKVLGPFPELPAKSYSLGPN</sequence>
<gene>
    <name evidence="1" type="ORF">A6R68_22092</name>
</gene>